<evidence type="ECO:0000256" key="5">
    <source>
        <dbReference type="ARBA" id="ARBA00023180"/>
    </source>
</evidence>
<sequence>MLCFDSEKMNWYYHVLARRPYLVVVSIAVYCVACIIVALILTELPDFSDPTLGFETRGNEIGKRLTAWHNLDQEIDGNGALFSNPADLLQKLQFEKMRGLPRHQPRPNHRRHKYQRRKHKNNKNGNNKRNRKDHKKNEHDDIAYQMMMINRRLRATKSPLSDKWLGDSGVFRDYEVTNDSSPSSLLEPTHRSEHIEYGHNTTFVDEDQHRERVQTKKSTWRMLKQAALPKSGWTDSKLRQPIEGFFCDSSPHKTYSHFVVQRIGPNATDSLFDLNGMLAMCQLQEQIGSVPNYQAYCEPEMLTSNCCRPWSLPNYATLLANKSSCFDLSADDVSMLQSLLLSCYEYYHFLKLDINCNELNPCYAPEECTRNNLVFNVLNYLSDYGFMKANDSNVYLKYAMIFVPVARSNRILPLFHEWEHVKLSNELVEVVAMDLGLENELFSELLLTDVWLVSLGGLFVMACVWLYTGSVFITLMSCCAICFSLGLAYFIYTLVFEFSFFPYMNLLAVVVIIGIGADDVFLFLKIWQCVLAERFSKSSTLNTQSTLPTPLEHNEHTETLENLMALTMRHAAASMFVTSVTTAGAFYASYSSSITAIKCFGIFAGTVVVTNYLLMVTWLPASVSIMERLFASRMSCQQHVAQKLINACQKSINRFCELFEERITQCIMNYAYLWLIIFAILGISSAIIVFWYPGLQLPEKPHFQLFVSHHPFEVYTKLRHQFWFEKPLQGIENSNMSMRFVWGVQALDDGDYTNPHSYGNLHYDNNFNISSRSAQVWLRNFCQNMRQQPFYQPSFGFLLPNCFIENFIGYMERRCIDDMDTTSADRTPCCEAQFPYEPHIFEQCLPQCISNLCETRFYQPGKAGPKFAAATSRLDEYVDGGSNESLSSESTATQLLVKALIIEFDSNVSYSTLYANMKAFYESVESWFQQQLSTAPEELRDGWFISDLNFYNVQDSLSHDTLLAIVLAMAASLVVLLCFTLNLIISVYAVITVSLTIFNTVAVLILLGWQLNILESIAVSTAIGLAMDFSLNYGSHYRLSPSKERIAATQFVLSRIIGPTVMAAATTGFAGGIMMASNILPYIQIGVFLVVVMVTSWLYATFFLMSLLKVAGPQYGFMQLSWPAWRKRRTAKANKFYERKPSQIIATEQLLTPTSSAIVEMANSETHELESLNSSNQIKTISGTESGHALPTLPNDFEHSFQSPH</sequence>
<keyword evidence="5" id="KW-0325">Glycoprotein</keyword>
<dbReference type="eggNOG" id="KOG3664">
    <property type="taxonomic scope" value="Eukaryota"/>
</dbReference>
<dbReference type="PANTHER" id="PTHR45951">
    <property type="entry name" value="PROTEIN DISPATCHED-RELATED"/>
    <property type="match status" value="1"/>
</dbReference>
<feature type="transmembrane region" description="Helical" evidence="8">
    <location>
        <begin position="602"/>
        <end position="625"/>
    </location>
</feature>
<dbReference type="SUPFAM" id="SSF82866">
    <property type="entry name" value="Multidrug efflux transporter AcrB transmembrane domain"/>
    <property type="match status" value="2"/>
</dbReference>
<feature type="transmembrane region" description="Helical" evidence="8">
    <location>
        <begin position="1017"/>
        <end position="1035"/>
    </location>
</feature>
<evidence type="ECO:0000256" key="2">
    <source>
        <dbReference type="ARBA" id="ARBA00022692"/>
    </source>
</evidence>
<feature type="domain" description="SSD" evidence="9">
    <location>
        <begin position="470"/>
        <end position="625"/>
    </location>
</feature>
<feature type="transmembrane region" description="Helical" evidence="8">
    <location>
        <begin position="450"/>
        <end position="468"/>
    </location>
</feature>
<dbReference type="KEGG" id="dgr:6568636"/>
<evidence type="ECO:0000313" key="11">
    <source>
        <dbReference type="Proteomes" id="UP000001070"/>
    </source>
</evidence>
<feature type="region of interest" description="Disordered" evidence="7">
    <location>
        <begin position="98"/>
        <end position="139"/>
    </location>
</feature>
<dbReference type="EMBL" id="CH916374">
    <property type="protein sequence ID" value="EDV91063.1"/>
    <property type="molecule type" value="Genomic_DNA"/>
</dbReference>
<dbReference type="FunCoup" id="B4JU93">
    <property type="interactions" value="216"/>
</dbReference>
<dbReference type="InterPro" id="IPR000731">
    <property type="entry name" value="SSD"/>
</dbReference>
<accession>B4JU93</accession>
<reference evidence="10 11" key="1">
    <citation type="journal article" date="2007" name="Nature">
        <title>Evolution of genes and genomes on the Drosophila phylogeny.</title>
        <authorList>
            <consortium name="Drosophila 12 Genomes Consortium"/>
            <person name="Clark A.G."/>
            <person name="Eisen M.B."/>
            <person name="Smith D.R."/>
            <person name="Bergman C.M."/>
            <person name="Oliver B."/>
            <person name="Markow T.A."/>
            <person name="Kaufman T.C."/>
            <person name="Kellis M."/>
            <person name="Gelbart W."/>
            <person name="Iyer V.N."/>
            <person name="Pollard D.A."/>
            <person name="Sackton T.B."/>
            <person name="Larracuente A.M."/>
            <person name="Singh N.D."/>
            <person name="Abad J.P."/>
            <person name="Abt D.N."/>
            <person name="Adryan B."/>
            <person name="Aguade M."/>
            <person name="Akashi H."/>
            <person name="Anderson W.W."/>
            <person name="Aquadro C.F."/>
            <person name="Ardell D.H."/>
            <person name="Arguello R."/>
            <person name="Artieri C.G."/>
            <person name="Barbash D.A."/>
            <person name="Barker D."/>
            <person name="Barsanti P."/>
            <person name="Batterham P."/>
            <person name="Batzoglou S."/>
            <person name="Begun D."/>
            <person name="Bhutkar A."/>
            <person name="Blanco E."/>
            <person name="Bosak S.A."/>
            <person name="Bradley R.K."/>
            <person name="Brand A.D."/>
            <person name="Brent M.R."/>
            <person name="Brooks A.N."/>
            <person name="Brown R.H."/>
            <person name="Butlin R.K."/>
            <person name="Caggese C."/>
            <person name="Calvi B.R."/>
            <person name="Bernardo de Carvalho A."/>
            <person name="Caspi A."/>
            <person name="Castrezana S."/>
            <person name="Celniker S.E."/>
            <person name="Chang J.L."/>
            <person name="Chapple C."/>
            <person name="Chatterji S."/>
            <person name="Chinwalla A."/>
            <person name="Civetta A."/>
            <person name="Clifton S.W."/>
            <person name="Comeron J.M."/>
            <person name="Costello J.C."/>
            <person name="Coyne J.A."/>
            <person name="Daub J."/>
            <person name="David R.G."/>
            <person name="Delcher A.L."/>
            <person name="Delehaunty K."/>
            <person name="Do C.B."/>
            <person name="Ebling H."/>
            <person name="Edwards K."/>
            <person name="Eickbush T."/>
            <person name="Evans J.D."/>
            <person name="Filipski A."/>
            <person name="Findeiss S."/>
            <person name="Freyhult E."/>
            <person name="Fulton L."/>
            <person name="Fulton R."/>
            <person name="Garcia A.C."/>
            <person name="Gardiner A."/>
            <person name="Garfield D.A."/>
            <person name="Garvin B.E."/>
            <person name="Gibson G."/>
            <person name="Gilbert D."/>
            <person name="Gnerre S."/>
            <person name="Godfrey J."/>
            <person name="Good R."/>
            <person name="Gotea V."/>
            <person name="Gravely B."/>
            <person name="Greenberg A.J."/>
            <person name="Griffiths-Jones S."/>
            <person name="Gross S."/>
            <person name="Guigo R."/>
            <person name="Gustafson E.A."/>
            <person name="Haerty W."/>
            <person name="Hahn M.W."/>
            <person name="Halligan D.L."/>
            <person name="Halpern A.L."/>
            <person name="Halter G.M."/>
            <person name="Han M.V."/>
            <person name="Heger A."/>
            <person name="Hillier L."/>
            <person name="Hinrichs A.S."/>
            <person name="Holmes I."/>
            <person name="Hoskins R.A."/>
            <person name="Hubisz M.J."/>
            <person name="Hultmark D."/>
            <person name="Huntley M.A."/>
            <person name="Jaffe D.B."/>
            <person name="Jagadeeshan S."/>
            <person name="Jeck W.R."/>
            <person name="Johnson J."/>
            <person name="Jones C.D."/>
            <person name="Jordan W.C."/>
            <person name="Karpen G.H."/>
            <person name="Kataoka E."/>
            <person name="Keightley P.D."/>
            <person name="Kheradpour P."/>
            <person name="Kirkness E.F."/>
            <person name="Koerich L.B."/>
            <person name="Kristiansen K."/>
            <person name="Kudrna D."/>
            <person name="Kulathinal R.J."/>
            <person name="Kumar S."/>
            <person name="Kwok R."/>
            <person name="Lander E."/>
            <person name="Langley C.H."/>
            <person name="Lapoint R."/>
            <person name="Lazzaro B.P."/>
            <person name="Lee S.J."/>
            <person name="Levesque L."/>
            <person name="Li R."/>
            <person name="Lin C.F."/>
            <person name="Lin M.F."/>
            <person name="Lindblad-Toh K."/>
            <person name="Llopart A."/>
            <person name="Long M."/>
            <person name="Low L."/>
            <person name="Lozovsky E."/>
            <person name="Lu J."/>
            <person name="Luo M."/>
            <person name="Machado C.A."/>
            <person name="Makalowski W."/>
            <person name="Marzo M."/>
            <person name="Matsuda M."/>
            <person name="Matzkin L."/>
            <person name="McAllister B."/>
            <person name="McBride C.S."/>
            <person name="McKernan B."/>
            <person name="McKernan K."/>
            <person name="Mendez-Lago M."/>
            <person name="Minx P."/>
            <person name="Mollenhauer M.U."/>
            <person name="Montooth K."/>
            <person name="Mount S.M."/>
            <person name="Mu X."/>
            <person name="Myers E."/>
            <person name="Negre B."/>
            <person name="Newfeld S."/>
            <person name="Nielsen R."/>
            <person name="Noor M.A."/>
            <person name="O'Grady P."/>
            <person name="Pachter L."/>
            <person name="Papaceit M."/>
            <person name="Parisi M.J."/>
            <person name="Parisi M."/>
            <person name="Parts L."/>
            <person name="Pedersen J.S."/>
            <person name="Pesole G."/>
            <person name="Phillippy A.M."/>
            <person name="Ponting C.P."/>
            <person name="Pop M."/>
            <person name="Porcelli D."/>
            <person name="Powell J.R."/>
            <person name="Prohaska S."/>
            <person name="Pruitt K."/>
            <person name="Puig M."/>
            <person name="Quesneville H."/>
            <person name="Ram K.R."/>
            <person name="Rand D."/>
            <person name="Rasmussen M.D."/>
            <person name="Reed L.K."/>
            <person name="Reenan R."/>
            <person name="Reily A."/>
            <person name="Remington K.A."/>
            <person name="Rieger T.T."/>
            <person name="Ritchie M.G."/>
            <person name="Robin C."/>
            <person name="Rogers Y.H."/>
            <person name="Rohde C."/>
            <person name="Rozas J."/>
            <person name="Rubenfield M.J."/>
            <person name="Ruiz A."/>
            <person name="Russo S."/>
            <person name="Salzberg S.L."/>
            <person name="Sanchez-Gracia A."/>
            <person name="Saranga D.J."/>
            <person name="Sato H."/>
            <person name="Schaeffer S.W."/>
            <person name="Schatz M.C."/>
            <person name="Schlenke T."/>
            <person name="Schwartz R."/>
            <person name="Segarra C."/>
            <person name="Singh R.S."/>
            <person name="Sirot L."/>
            <person name="Sirota M."/>
            <person name="Sisneros N.B."/>
            <person name="Smith C.D."/>
            <person name="Smith T.F."/>
            <person name="Spieth J."/>
            <person name="Stage D.E."/>
            <person name="Stark A."/>
            <person name="Stephan W."/>
            <person name="Strausberg R.L."/>
            <person name="Strempel S."/>
            <person name="Sturgill D."/>
            <person name="Sutton G."/>
            <person name="Sutton G.G."/>
            <person name="Tao W."/>
            <person name="Teichmann S."/>
            <person name="Tobari Y.N."/>
            <person name="Tomimura Y."/>
            <person name="Tsolas J.M."/>
            <person name="Valente V.L."/>
            <person name="Venter E."/>
            <person name="Venter J.C."/>
            <person name="Vicario S."/>
            <person name="Vieira F.G."/>
            <person name="Vilella A.J."/>
            <person name="Villasante A."/>
            <person name="Walenz B."/>
            <person name="Wang J."/>
            <person name="Wasserman M."/>
            <person name="Watts T."/>
            <person name="Wilson D."/>
            <person name="Wilson R.K."/>
            <person name="Wing R.A."/>
            <person name="Wolfner M.F."/>
            <person name="Wong A."/>
            <person name="Wong G.K."/>
            <person name="Wu C.I."/>
            <person name="Wu G."/>
            <person name="Yamamoto D."/>
            <person name="Yang H.P."/>
            <person name="Yang S.P."/>
            <person name="Yorke J.A."/>
            <person name="Yoshida K."/>
            <person name="Zdobnov E."/>
            <person name="Zhang P."/>
            <person name="Zhang Y."/>
            <person name="Zimin A.V."/>
            <person name="Baldwin J."/>
            <person name="Abdouelleil A."/>
            <person name="Abdulkadir J."/>
            <person name="Abebe A."/>
            <person name="Abera B."/>
            <person name="Abreu J."/>
            <person name="Acer S.C."/>
            <person name="Aftuck L."/>
            <person name="Alexander A."/>
            <person name="An P."/>
            <person name="Anderson E."/>
            <person name="Anderson S."/>
            <person name="Arachi H."/>
            <person name="Azer M."/>
            <person name="Bachantsang P."/>
            <person name="Barry A."/>
            <person name="Bayul T."/>
            <person name="Berlin A."/>
            <person name="Bessette D."/>
            <person name="Bloom T."/>
            <person name="Blye J."/>
            <person name="Boguslavskiy L."/>
            <person name="Bonnet C."/>
            <person name="Boukhgalter B."/>
            <person name="Bourzgui I."/>
            <person name="Brown A."/>
            <person name="Cahill P."/>
            <person name="Channer S."/>
            <person name="Cheshatsang Y."/>
            <person name="Chuda L."/>
            <person name="Citroen M."/>
            <person name="Collymore A."/>
            <person name="Cooke P."/>
            <person name="Costello M."/>
            <person name="D'Aco K."/>
            <person name="Daza R."/>
            <person name="De Haan G."/>
            <person name="DeGray S."/>
            <person name="DeMaso C."/>
            <person name="Dhargay N."/>
            <person name="Dooley K."/>
            <person name="Dooley E."/>
            <person name="Doricent M."/>
            <person name="Dorje P."/>
            <person name="Dorjee K."/>
            <person name="Dupes A."/>
            <person name="Elong R."/>
            <person name="Falk J."/>
            <person name="Farina A."/>
            <person name="Faro S."/>
            <person name="Ferguson D."/>
            <person name="Fisher S."/>
            <person name="Foley C.D."/>
            <person name="Franke A."/>
            <person name="Friedrich D."/>
            <person name="Gadbois L."/>
            <person name="Gearin G."/>
            <person name="Gearin C.R."/>
            <person name="Giannoukos G."/>
            <person name="Goode T."/>
            <person name="Graham J."/>
            <person name="Grandbois E."/>
            <person name="Grewal S."/>
            <person name="Gyaltsen K."/>
            <person name="Hafez N."/>
            <person name="Hagos B."/>
            <person name="Hall J."/>
            <person name="Henson C."/>
            <person name="Hollinger A."/>
            <person name="Honan T."/>
            <person name="Huard M.D."/>
            <person name="Hughes L."/>
            <person name="Hurhula B."/>
            <person name="Husby M.E."/>
            <person name="Kamat A."/>
            <person name="Kanga B."/>
            <person name="Kashin S."/>
            <person name="Khazanovich D."/>
            <person name="Kisner P."/>
            <person name="Lance K."/>
            <person name="Lara M."/>
            <person name="Lee W."/>
            <person name="Lennon N."/>
            <person name="Letendre F."/>
            <person name="LeVine R."/>
            <person name="Lipovsky A."/>
            <person name="Liu X."/>
            <person name="Liu J."/>
            <person name="Liu S."/>
            <person name="Lokyitsang T."/>
            <person name="Lokyitsang Y."/>
            <person name="Lubonja R."/>
            <person name="Lui A."/>
            <person name="MacDonald P."/>
            <person name="Magnisalis V."/>
            <person name="Maru K."/>
            <person name="Matthews C."/>
            <person name="McCusker W."/>
            <person name="McDonough S."/>
            <person name="Mehta T."/>
            <person name="Meldrim J."/>
            <person name="Meneus L."/>
            <person name="Mihai O."/>
            <person name="Mihalev A."/>
            <person name="Mihova T."/>
            <person name="Mittelman R."/>
            <person name="Mlenga V."/>
            <person name="Montmayeur A."/>
            <person name="Mulrain L."/>
            <person name="Navidi A."/>
            <person name="Naylor J."/>
            <person name="Negash T."/>
            <person name="Nguyen T."/>
            <person name="Nguyen N."/>
            <person name="Nicol R."/>
            <person name="Norbu C."/>
            <person name="Norbu N."/>
            <person name="Novod N."/>
            <person name="O'Neill B."/>
            <person name="Osman S."/>
            <person name="Markiewicz E."/>
            <person name="Oyono O.L."/>
            <person name="Patti C."/>
            <person name="Phunkhang P."/>
            <person name="Pierre F."/>
            <person name="Priest M."/>
            <person name="Raghuraman S."/>
            <person name="Rege F."/>
            <person name="Reyes R."/>
            <person name="Rise C."/>
            <person name="Rogov P."/>
            <person name="Ross K."/>
            <person name="Ryan E."/>
            <person name="Settipalli S."/>
            <person name="Shea T."/>
            <person name="Sherpa N."/>
            <person name="Shi L."/>
            <person name="Shih D."/>
            <person name="Sparrow T."/>
            <person name="Spaulding J."/>
            <person name="Stalker J."/>
            <person name="Stange-Thomann N."/>
            <person name="Stavropoulos S."/>
            <person name="Stone C."/>
            <person name="Strader C."/>
            <person name="Tesfaye S."/>
            <person name="Thomson T."/>
            <person name="Thoulutsang Y."/>
            <person name="Thoulutsang D."/>
            <person name="Topham K."/>
            <person name="Topping I."/>
            <person name="Tsamla T."/>
            <person name="Vassiliev H."/>
            <person name="Vo A."/>
            <person name="Wangchuk T."/>
            <person name="Wangdi T."/>
            <person name="Weiand M."/>
            <person name="Wilkinson J."/>
            <person name="Wilson A."/>
            <person name="Yadav S."/>
            <person name="Young G."/>
            <person name="Yu Q."/>
            <person name="Zembek L."/>
            <person name="Zhong D."/>
            <person name="Zimmer A."/>
            <person name="Zwirko Z."/>
            <person name="Jaffe D.B."/>
            <person name="Alvarez P."/>
            <person name="Brockman W."/>
            <person name="Butler J."/>
            <person name="Chin C."/>
            <person name="Gnerre S."/>
            <person name="Grabherr M."/>
            <person name="Kleber M."/>
            <person name="Mauceli E."/>
            <person name="MacCallum I."/>
        </authorList>
    </citation>
    <scope>NUCLEOTIDE SEQUENCE [LARGE SCALE GENOMIC DNA]</scope>
    <source>
        <strain evidence="11">Tucson 15287-2541.00</strain>
    </source>
</reference>
<feature type="region of interest" description="Disordered" evidence="7">
    <location>
        <begin position="1183"/>
        <end position="1205"/>
    </location>
</feature>
<feature type="transmembrane region" description="Helical" evidence="8">
    <location>
        <begin position="671"/>
        <end position="692"/>
    </location>
</feature>
<dbReference type="GO" id="GO:0016020">
    <property type="term" value="C:membrane"/>
    <property type="evidence" value="ECO:0007669"/>
    <property type="project" value="UniProtKB-SubCell"/>
</dbReference>
<dbReference type="Proteomes" id="UP000001070">
    <property type="component" value="Unassembled WGS sequence"/>
</dbReference>
<dbReference type="OrthoDB" id="193905at2759"/>
<feature type="transmembrane region" description="Helical" evidence="8">
    <location>
        <begin position="1056"/>
        <end position="1076"/>
    </location>
</feature>
<feature type="transmembrane region" description="Helical" evidence="8">
    <location>
        <begin position="1082"/>
        <end position="1108"/>
    </location>
</feature>
<gene>
    <name evidence="10" type="primary">Dgri\GH17094</name>
    <name evidence="10" type="ORF">Dgri_GH17094</name>
</gene>
<keyword evidence="2 8" id="KW-0812">Transmembrane</keyword>
<evidence type="ECO:0000256" key="3">
    <source>
        <dbReference type="ARBA" id="ARBA00022989"/>
    </source>
</evidence>
<evidence type="ECO:0000256" key="6">
    <source>
        <dbReference type="ARBA" id="ARBA00038046"/>
    </source>
</evidence>
<dbReference type="PANTHER" id="PTHR45951:SF3">
    <property type="entry name" value="PROTEIN DISPATCHED"/>
    <property type="match status" value="1"/>
</dbReference>
<keyword evidence="11" id="KW-1185">Reference proteome</keyword>
<dbReference type="Gene3D" id="1.20.1640.10">
    <property type="entry name" value="Multidrug efflux transporter AcrB transmembrane domain"/>
    <property type="match status" value="2"/>
</dbReference>
<comment type="similarity">
    <text evidence="6">Belongs to the dispatched family.</text>
</comment>
<protein>
    <submittedName>
        <fullName evidence="10">GH17094</fullName>
    </submittedName>
</protein>
<evidence type="ECO:0000313" key="10">
    <source>
        <dbReference type="EMBL" id="EDV91063.1"/>
    </source>
</evidence>
<dbReference type="Pfam" id="PF12349">
    <property type="entry name" value="Sterol-sensing"/>
    <property type="match status" value="1"/>
</dbReference>
<evidence type="ECO:0000256" key="4">
    <source>
        <dbReference type="ARBA" id="ARBA00023136"/>
    </source>
</evidence>
<dbReference type="STRING" id="7222.B4JU93"/>
<name>B4JU93_DROGR</name>
<dbReference type="InterPro" id="IPR052081">
    <property type="entry name" value="Dispatched_Hh_regulator"/>
</dbReference>
<feature type="transmembrane region" description="Helical" evidence="8">
    <location>
        <begin position="475"/>
        <end position="495"/>
    </location>
</feature>
<dbReference type="GO" id="GO:0007224">
    <property type="term" value="P:smoothened signaling pathway"/>
    <property type="evidence" value="ECO:0007669"/>
    <property type="project" value="TreeGrafter"/>
</dbReference>
<keyword evidence="3 8" id="KW-1133">Transmembrane helix</keyword>
<dbReference type="PROSITE" id="PS50156">
    <property type="entry name" value="SSD"/>
    <property type="match status" value="1"/>
</dbReference>
<feature type="transmembrane region" description="Helical" evidence="8">
    <location>
        <begin position="21"/>
        <end position="41"/>
    </location>
</feature>
<feature type="transmembrane region" description="Helical" evidence="8">
    <location>
        <begin position="501"/>
        <end position="524"/>
    </location>
</feature>
<evidence type="ECO:0000259" key="9">
    <source>
        <dbReference type="PROSITE" id="PS50156"/>
    </source>
</evidence>
<dbReference type="PhylomeDB" id="B4JU93"/>
<dbReference type="OMA" id="NGLLAMC"/>
<feature type="transmembrane region" description="Helical" evidence="8">
    <location>
        <begin position="988"/>
        <end position="1011"/>
    </location>
</feature>
<evidence type="ECO:0000256" key="7">
    <source>
        <dbReference type="SAM" id="MobiDB-lite"/>
    </source>
</evidence>
<proteinExistence type="inferred from homology"/>
<dbReference type="InterPro" id="IPR053958">
    <property type="entry name" value="HMGCR/SNAP/NPC1-like_SSD"/>
</dbReference>
<keyword evidence="4 8" id="KW-0472">Membrane</keyword>
<feature type="compositionally biased region" description="Basic residues" evidence="7">
    <location>
        <begin position="99"/>
        <end position="134"/>
    </location>
</feature>
<dbReference type="AlphaFoldDB" id="B4JU93"/>
<comment type="subcellular location">
    <subcellularLocation>
        <location evidence="1">Membrane</location>
        <topology evidence="1">Multi-pass membrane protein</topology>
    </subcellularLocation>
</comment>
<organism evidence="11">
    <name type="scientific">Drosophila grimshawi</name>
    <name type="common">Hawaiian fruit fly</name>
    <name type="synonym">Idiomyia grimshawi</name>
    <dbReference type="NCBI Taxonomy" id="7222"/>
    <lineage>
        <taxon>Eukaryota</taxon>
        <taxon>Metazoa</taxon>
        <taxon>Ecdysozoa</taxon>
        <taxon>Arthropoda</taxon>
        <taxon>Hexapoda</taxon>
        <taxon>Insecta</taxon>
        <taxon>Pterygota</taxon>
        <taxon>Neoptera</taxon>
        <taxon>Endopterygota</taxon>
        <taxon>Diptera</taxon>
        <taxon>Brachycera</taxon>
        <taxon>Muscomorpha</taxon>
        <taxon>Ephydroidea</taxon>
        <taxon>Drosophilidae</taxon>
        <taxon>Drosophila</taxon>
        <taxon>Hawaiian Drosophila</taxon>
    </lineage>
</organism>
<dbReference type="HOGENOM" id="CLU_004076_0_0_1"/>
<dbReference type="InParanoid" id="B4JU93"/>
<evidence type="ECO:0000256" key="1">
    <source>
        <dbReference type="ARBA" id="ARBA00004141"/>
    </source>
</evidence>
<evidence type="ECO:0000256" key="8">
    <source>
        <dbReference type="SAM" id="Phobius"/>
    </source>
</evidence>
<dbReference type="GO" id="GO:0022857">
    <property type="term" value="F:transmembrane transporter activity"/>
    <property type="evidence" value="ECO:0007669"/>
    <property type="project" value="TreeGrafter"/>
</dbReference>
<feature type="transmembrane region" description="Helical" evidence="8">
    <location>
        <begin position="571"/>
        <end position="590"/>
    </location>
</feature>
<feature type="transmembrane region" description="Helical" evidence="8">
    <location>
        <begin position="962"/>
        <end position="981"/>
    </location>
</feature>